<accession>A0AAE4AWH2</accession>
<dbReference type="AlphaFoldDB" id="A0AAE4AWH2"/>
<comment type="caution">
    <text evidence="1">The sequence shown here is derived from an EMBL/GenBank/DDBJ whole genome shotgun (WGS) entry which is preliminary data.</text>
</comment>
<reference evidence="1 2" key="1">
    <citation type="submission" date="2023-07" db="EMBL/GenBank/DDBJ databases">
        <title>Sequencing the genomes of 1000 actinobacteria strains.</title>
        <authorList>
            <person name="Klenk H.-P."/>
        </authorList>
    </citation>
    <scope>NUCLEOTIDE SEQUENCE [LARGE SCALE GENOMIC DNA]</scope>
    <source>
        <strain evidence="1 2">DSM 44709</strain>
    </source>
</reference>
<dbReference type="Proteomes" id="UP001240236">
    <property type="component" value="Unassembled WGS sequence"/>
</dbReference>
<dbReference type="EMBL" id="JAUSUZ010000001">
    <property type="protein sequence ID" value="MDQ0365955.1"/>
    <property type="molecule type" value="Genomic_DNA"/>
</dbReference>
<evidence type="ECO:0000313" key="1">
    <source>
        <dbReference type="EMBL" id="MDQ0365955.1"/>
    </source>
</evidence>
<name>A0AAE4AWH2_9ACTN</name>
<keyword evidence="2" id="KW-1185">Reference proteome</keyword>
<evidence type="ECO:0000313" key="2">
    <source>
        <dbReference type="Proteomes" id="UP001240236"/>
    </source>
</evidence>
<dbReference type="RefSeq" id="WP_307238922.1">
    <property type="nucleotide sequence ID" value="NZ_JAUSUZ010000001.1"/>
</dbReference>
<sequence>MEDREMHCVICQREMTFEVPPCEDDHEDCPELVCTGCGAAIVLQPITMRVWRRTPGNRVAPMQRRAA</sequence>
<organism evidence="1 2">
    <name type="scientific">Catenuloplanes indicus</name>
    <dbReference type="NCBI Taxonomy" id="137267"/>
    <lineage>
        <taxon>Bacteria</taxon>
        <taxon>Bacillati</taxon>
        <taxon>Actinomycetota</taxon>
        <taxon>Actinomycetes</taxon>
        <taxon>Micromonosporales</taxon>
        <taxon>Micromonosporaceae</taxon>
        <taxon>Catenuloplanes</taxon>
    </lineage>
</organism>
<proteinExistence type="predicted"/>
<protein>
    <submittedName>
        <fullName evidence="1">Uncharacterized protein</fullName>
    </submittedName>
</protein>
<gene>
    <name evidence="1" type="ORF">J2S42_002624</name>
</gene>